<feature type="compositionally biased region" description="Polar residues" evidence="1">
    <location>
        <begin position="217"/>
        <end position="230"/>
    </location>
</feature>
<dbReference type="AlphaFoldDB" id="A0A9P5ZMT2"/>
<feature type="compositionally biased region" description="Basic and acidic residues" evidence="1">
    <location>
        <begin position="91"/>
        <end position="124"/>
    </location>
</feature>
<reference evidence="2" key="1">
    <citation type="submission" date="2020-11" db="EMBL/GenBank/DDBJ databases">
        <authorList>
            <consortium name="DOE Joint Genome Institute"/>
            <person name="Ahrendt S."/>
            <person name="Riley R."/>
            <person name="Andreopoulos W."/>
            <person name="Labutti K."/>
            <person name="Pangilinan J."/>
            <person name="Ruiz-Duenas F.J."/>
            <person name="Barrasa J.M."/>
            <person name="Sanchez-Garcia M."/>
            <person name="Camarero S."/>
            <person name="Miyauchi S."/>
            <person name="Serrano A."/>
            <person name="Linde D."/>
            <person name="Babiker R."/>
            <person name="Drula E."/>
            <person name="Ayuso-Fernandez I."/>
            <person name="Pacheco R."/>
            <person name="Padilla G."/>
            <person name="Ferreira P."/>
            <person name="Barriuso J."/>
            <person name="Kellner H."/>
            <person name="Castanera R."/>
            <person name="Alfaro M."/>
            <person name="Ramirez L."/>
            <person name="Pisabarro A.G."/>
            <person name="Kuo A."/>
            <person name="Tritt A."/>
            <person name="Lipzen A."/>
            <person name="He G."/>
            <person name="Yan M."/>
            <person name="Ng V."/>
            <person name="Cullen D."/>
            <person name="Martin F."/>
            <person name="Rosso M.-N."/>
            <person name="Henrissat B."/>
            <person name="Hibbett D."/>
            <person name="Martinez A.T."/>
            <person name="Grigoriev I.V."/>
        </authorList>
    </citation>
    <scope>NUCLEOTIDE SEQUENCE</scope>
    <source>
        <strain evidence="2">ATCC 90797</strain>
    </source>
</reference>
<organism evidence="2 3">
    <name type="scientific">Pleurotus eryngii</name>
    <name type="common">Boletus of the steppes</name>
    <dbReference type="NCBI Taxonomy" id="5323"/>
    <lineage>
        <taxon>Eukaryota</taxon>
        <taxon>Fungi</taxon>
        <taxon>Dikarya</taxon>
        <taxon>Basidiomycota</taxon>
        <taxon>Agaricomycotina</taxon>
        <taxon>Agaricomycetes</taxon>
        <taxon>Agaricomycetidae</taxon>
        <taxon>Agaricales</taxon>
        <taxon>Pleurotineae</taxon>
        <taxon>Pleurotaceae</taxon>
        <taxon>Pleurotus</taxon>
    </lineage>
</organism>
<protein>
    <submittedName>
        <fullName evidence="2">Uncharacterized protein</fullName>
    </submittedName>
</protein>
<keyword evidence="3" id="KW-1185">Reference proteome</keyword>
<accession>A0A9P5ZMT2</accession>
<feature type="compositionally biased region" description="Polar residues" evidence="1">
    <location>
        <begin position="40"/>
        <end position="53"/>
    </location>
</feature>
<comment type="caution">
    <text evidence="2">The sequence shown here is derived from an EMBL/GenBank/DDBJ whole genome shotgun (WGS) entry which is preliminary data.</text>
</comment>
<dbReference type="OrthoDB" id="3095325at2759"/>
<name>A0A9P5ZMT2_PLEER</name>
<evidence type="ECO:0000313" key="2">
    <source>
        <dbReference type="EMBL" id="KAF9489149.1"/>
    </source>
</evidence>
<feature type="region of interest" description="Disordered" evidence="1">
    <location>
        <begin position="514"/>
        <end position="535"/>
    </location>
</feature>
<feature type="compositionally biased region" description="Basic residues" evidence="1">
    <location>
        <begin position="524"/>
        <end position="535"/>
    </location>
</feature>
<evidence type="ECO:0000313" key="3">
    <source>
        <dbReference type="Proteomes" id="UP000807025"/>
    </source>
</evidence>
<gene>
    <name evidence="2" type="ORF">BDN71DRAFT_1456523</name>
</gene>
<proteinExistence type="predicted"/>
<feature type="compositionally biased region" description="Low complexity" evidence="1">
    <location>
        <begin position="195"/>
        <end position="216"/>
    </location>
</feature>
<evidence type="ECO:0000256" key="1">
    <source>
        <dbReference type="SAM" id="MobiDB-lite"/>
    </source>
</evidence>
<feature type="compositionally biased region" description="Basic and acidic residues" evidence="1">
    <location>
        <begin position="55"/>
        <end position="64"/>
    </location>
</feature>
<feature type="region of interest" description="Disordered" evidence="1">
    <location>
        <begin position="23"/>
        <end position="230"/>
    </location>
</feature>
<dbReference type="Proteomes" id="UP000807025">
    <property type="component" value="Unassembled WGS sequence"/>
</dbReference>
<sequence length="535" mass="56692">MRDQEREEDKAVKAVAKKNMTLTSKILNESGTGVAPPPRSTSTGIQMPSTTPRIVSDRARHPDPDSGDDEDLQIDTNSKDDSNSGDEEELAVVKDKGKGKARDLHNLGAESDKDSDADADVGDKENDDEDVDEEAARAAEGEVAGVGDGSGDDEGDATIMDVDVNITPRKPAKRDASQSPPTDKHTGKAQCRNVSHSSAASSAASLPAPSRSPSPSDNLQELQGASRTTGGFTCGNAFGTAPNMADFVPVNDVPPIKTHGKGKVVMHTTLGMTDKPHSVTMACFPTMAPILKILTRKFPTVTESAISVLDVDGEWEVTGPFTLALEDDMDVTWNNDFKLFMLLEPLPAASTLAFPAFPPSLISTHSGSSVAHSGGSIVPLSIAPSASISSVGIATAGALPPAPDYICAAYSTKQHLILYTVLLEVPVSLVKYDTHNPKFPPLPPFPNIENTCAIYMNPSSFSNYNPLFLAAIQHPDILTYLKGDAGVGLAIYKKLWGAVKPGKATLGQLVEQINTEQKKEEKRSAKKKAGPSKSK</sequence>
<dbReference type="EMBL" id="MU154681">
    <property type="protein sequence ID" value="KAF9489149.1"/>
    <property type="molecule type" value="Genomic_DNA"/>
</dbReference>